<dbReference type="AlphaFoldDB" id="A0A495B7F1"/>
<dbReference type="EMBL" id="RBID01000017">
    <property type="protein sequence ID" value="RKQ55575.1"/>
    <property type="molecule type" value="Genomic_DNA"/>
</dbReference>
<accession>A0A495B7F1</accession>
<dbReference type="GO" id="GO:0005198">
    <property type="term" value="F:structural molecule activity"/>
    <property type="evidence" value="ECO:0007669"/>
    <property type="project" value="InterPro"/>
</dbReference>
<dbReference type="GO" id="GO:0030288">
    <property type="term" value="C:outer membrane-bounded periplasmic space"/>
    <property type="evidence" value="ECO:0007669"/>
    <property type="project" value="InterPro"/>
</dbReference>
<dbReference type="Proteomes" id="UP000279384">
    <property type="component" value="Unassembled WGS sequence"/>
</dbReference>
<protein>
    <recommendedName>
        <fullName evidence="5">Flagellar P-ring protein</fullName>
    </recommendedName>
    <alternativeName>
        <fullName evidence="5">Basal body P-ring protein</fullName>
    </alternativeName>
</protein>
<comment type="caution">
    <text evidence="6">The sequence shown here is derived from an EMBL/GenBank/DDBJ whole genome shotgun (WGS) entry which is preliminary data.</text>
</comment>
<feature type="signal peptide" evidence="5">
    <location>
        <begin position="1"/>
        <end position="19"/>
    </location>
</feature>
<comment type="function">
    <text evidence="1 5">Assembles around the rod to form the L-ring and probably protects the motor/basal body from shearing forces during rotation.</text>
</comment>
<sequence length="365" mass="37130" precursor="true">MSRFVVVVCLALLAGPLFAAQKIKELASVAGVRSNPLIGYGLVVGLDGSGDKASASPFTGQSLGNMLNQLGVQIPQGMKIDPKNVAAVSLTATLPPFARRGQALDITVSSIGDAKSLRGGTLLLSPLKGIDGQIYALAQGNVVVGGAGAAAGGSKTQINHLSVGRIPAGATVERELPASLGMGDMVALQLLESDFTTANRVVQAINRELGGQTARALDGRQIEVRAPQDSNARIQFLSRLENIAVEAAEVSPVVIINARTGSIVMNKAVRIDPCAIAHGNLSVTVNSTSTVSQPPPLSGGQTAVTRKADVSVSADGSKVVNIPGGASLSEVVGALNSVGATPQDLISILQAMKASGSLKAELQII</sequence>
<evidence type="ECO:0000256" key="5">
    <source>
        <dbReference type="HAMAP-Rule" id="MF_00416"/>
    </source>
</evidence>
<keyword evidence="6" id="KW-0969">Cilium</keyword>
<dbReference type="PRINTS" id="PR01010">
    <property type="entry name" value="FLGPRINGFLGI"/>
</dbReference>
<dbReference type="NCBIfam" id="NF003676">
    <property type="entry name" value="PRK05303.1"/>
    <property type="match status" value="1"/>
</dbReference>
<comment type="similarity">
    <text evidence="5">Belongs to the FlgI family.</text>
</comment>
<keyword evidence="6" id="KW-0282">Flagellum</keyword>
<evidence type="ECO:0000256" key="4">
    <source>
        <dbReference type="ARBA" id="ARBA00023143"/>
    </source>
</evidence>
<comment type="subcellular location">
    <subcellularLocation>
        <location evidence="2 5">Bacterial flagellum basal body</location>
    </subcellularLocation>
</comment>
<dbReference type="InterPro" id="IPR001782">
    <property type="entry name" value="Flag_FlgI"/>
</dbReference>
<evidence type="ECO:0000313" key="7">
    <source>
        <dbReference type="Proteomes" id="UP000279384"/>
    </source>
</evidence>
<dbReference type="PANTHER" id="PTHR30381">
    <property type="entry name" value="FLAGELLAR P-RING PERIPLASMIC PROTEIN FLGI"/>
    <property type="match status" value="1"/>
</dbReference>
<dbReference type="PANTHER" id="PTHR30381:SF0">
    <property type="entry name" value="FLAGELLAR P-RING PROTEIN"/>
    <property type="match status" value="1"/>
</dbReference>
<proteinExistence type="inferred from homology"/>
<name>A0A495B7F1_VOGIN</name>
<keyword evidence="4 5" id="KW-0975">Bacterial flagellum</keyword>
<evidence type="ECO:0000256" key="3">
    <source>
        <dbReference type="ARBA" id="ARBA00022729"/>
    </source>
</evidence>
<evidence type="ECO:0000313" key="6">
    <source>
        <dbReference type="EMBL" id="RKQ55575.1"/>
    </source>
</evidence>
<evidence type="ECO:0000256" key="2">
    <source>
        <dbReference type="ARBA" id="ARBA00004117"/>
    </source>
</evidence>
<comment type="subunit">
    <text evidence="5">The basal body constitutes a major portion of the flagellar organelle and consists of four rings (L,P,S, and M) mounted on a central rod.</text>
</comment>
<gene>
    <name evidence="5" type="primary">flgI</name>
    <name evidence="6" type="ORF">C8E02_2962</name>
</gene>
<keyword evidence="6" id="KW-0966">Cell projection</keyword>
<organism evidence="6 7">
    <name type="scientific">Vogesella indigofera</name>
    <name type="common">Pseudomonas indigofera</name>
    <dbReference type="NCBI Taxonomy" id="45465"/>
    <lineage>
        <taxon>Bacteria</taxon>
        <taxon>Pseudomonadati</taxon>
        <taxon>Pseudomonadota</taxon>
        <taxon>Betaproteobacteria</taxon>
        <taxon>Neisseriales</taxon>
        <taxon>Chromobacteriaceae</taxon>
        <taxon>Vogesella</taxon>
    </lineage>
</organism>
<dbReference type="GO" id="GO:0009428">
    <property type="term" value="C:bacterial-type flagellum basal body, distal rod, P ring"/>
    <property type="evidence" value="ECO:0007669"/>
    <property type="project" value="InterPro"/>
</dbReference>
<dbReference type="RefSeq" id="WP_047967013.1">
    <property type="nucleotide sequence ID" value="NZ_JAYRSL010000005.1"/>
</dbReference>
<dbReference type="HAMAP" id="MF_00416">
    <property type="entry name" value="FlgI"/>
    <property type="match status" value="1"/>
</dbReference>
<dbReference type="Pfam" id="PF02119">
    <property type="entry name" value="FlgI"/>
    <property type="match status" value="1"/>
</dbReference>
<feature type="chain" id="PRO_5019874647" description="Flagellar P-ring protein" evidence="5">
    <location>
        <begin position="20"/>
        <end position="365"/>
    </location>
</feature>
<evidence type="ECO:0000256" key="1">
    <source>
        <dbReference type="ARBA" id="ARBA00002591"/>
    </source>
</evidence>
<reference evidence="6 7" key="1">
    <citation type="submission" date="2018-10" db="EMBL/GenBank/DDBJ databases">
        <title>Genomic Encyclopedia of Type Strains, Phase IV (KMG-IV): sequencing the most valuable type-strain genomes for metagenomic binning, comparative biology and taxonomic classification.</title>
        <authorList>
            <person name="Goeker M."/>
        </authorList>
    </citation>
    <scope>NUCLEOTIDE SEQUENCE [LARGE SCALE GENOMIC DNA]</scope>
    <source>
        <strain evidence="6 7">DSM 3303</strain>
    </source>
</reference>
<dbReference type="GO" id="GO:0071973">
    <property type="term" value="P:bacterial-type flagellum-dependent cell motility"/>
    <property type="evidence" value="ECO:0007669"/>
    <property type="project" value="InterPro"/>
</dbReference>
<keyword evidence="3 5" id="KW-0732">Signal</keyword>